<feature type="compositionally biased region" description="Basic and acidic residues" evidence="1">
    <location>
        <begin position="649"/>
        <end position="663"/>
    </location>
</feature>
<feature type="region of interest" description="Disordered" evidence="1">
    <location>
        <begin position="800"/>
        <end position="833"/>
    </location>
</feature>
<dbReference type="OrthoDB" id="2536616at2759"/>
<evidence type="ECO:0000313" key="3">
    <source>
        <dbReference type="Proteomes" id="UP000198372"/>
    </source>
</evidence>
<organism evidence="2 3">
    <name type="scientific">Microbotryum intermedium</name>
    <dbReference type="NCBI Taxonomy" id="269621"/>
    <lineage>
        <taxon>Eukaryota</taxon>
        <taxon>Fungi</taxon>
        <taxon>Dikarya</taxon>
        <taxon>Basidiomycota</taxon>
        <taxon>Pucciniomycotina</taxon>
        <taxon>Microbotryomycetes</taxon>
        <taxon>Microbotryales</taxon>
        <taxon>Microbotryaceae</taxon>
        <taxon>Microbotryum</taxon>
    </lineage>
</organism>
<reference evidence="3" key="1">
    <citation type="submission" date="2016-09" db="EMBL/GenBank/DDBJ databases">
        <authorList>
            <person name="Jeantristanb JTB J.-T."/>
            <person name="Ricardo R."/>
        </authorList>
    </citation>
    <scope>NUCLEOTIDE SEQUENCE [LARGE SCALE GENOMIC DNA]</scope>
</reference>
<feature type="compositionally biased region" description="Basic and acidic residues" evidence="1">
    <location>
        <begin position="681"/>
        <end position="691"/>
    </location>
</feature>
<feature type="region of interest" description="Disordered" evidence="1">
    <location>
        <begin position="399"/>
        <end position="441"/>
    </location>
</feature>
<gene>
    <name evidence="2" type="ORF">BQ2448_2811</name>
</gene>
<feature type="compositionally biased region" description="Polar residues" evidence="1">
    <location>
        <begin position="226"/>
        <end position="236"/>
    </location>
</feature>
<feature type="compositionally biased region" description="Low complexity" evidence="1">
    <location>
        <begin position="67"/>
        <end position="76"/>
    </location>
</feature>
<evidence type="ECO:0000313" key="2">
    <source>
        <dbReference type="EMBL" id="SCV71223.1"/>
    </source>
</evidence>
<feature type="compositionally biased region" description="Low complexity" evidence="1">
    <location>
        <begin position="519"/>
        <end position="533"/>
    </location>
</feature>
<accession>A0A238FGU7</accession>
<feature type="region of interest" description="Disordered" evidence="1">
    <location>
        <begin position="105"/>
        <end position="145"/>
    </location>
</feature>
<dbReference type="Proteomes" id="UP000198372">
    <property type="component" value="Unassembled WGS sequence"/>
</dbReference>
<feature type="compositionally biased region" description="Basic and acidic residues" evidence="1">
    <location>
        <begin position="417"/>
        <end position="432"/>
    </location>
</feature>
<feature type="region of interest" description="Disordered" evidence="1">
    <location>
        <begin position="582"/>
        <end position="697"/>
    </location>
</feature>
<evidence type="ECO:0000256" key="1">
    <source>
        <dbReference type="SAM" id="MobiDB-lite"/>
    </source>
</evidence>
<feature type="compositionally biased region" description="Polar residues" evidence="1">
    <location>
        <begin position="188"/>
        <end position="197"/>
    </location>
</feature>
<feature type="compositionally biased region" description="Low complexity" evidence="1">
    <location>
        <begin position="629"/>
        <end position="642"/>
    </location>
</feature>
<name>A0A238FGU7_9BASI</name>
<dbReference type="EMBL" id="FMSP01000007">
    <property type="protein sequence ID" value="SCV71223.1"/>
    <property type="molecule type" value="Genomic_DNA"/>
</dbReference>
<proteinExistence type="predicted"/>
<keyword evidence="3" id="KW-1185">Reference proteome</keyword>
<feature type="compositionally biased region" description="Polar residues" evidence="1">
    <location>
        <begin position="534"/>
        <end position="552"/>
    </location>
</feature>
<feature type="compositionally biased region" description="Polar residues" evidence="1">
    <location>
        <begin position="768"/>
        <end position="787"/>
    </location>
</feature>
<feature type="compositionally biased region" description="Low complexity" evidence="1">
    <location>
        <begin position="237"/>
        <end position="246"/>
    </location>
</feature>
<sequence>MSKPTLQARREMPQTLTLRPPAATSPASAKDAGGAVGAQSTFSLGVLTSTGSSSGGIHRSIKDAWGSRSRSSTTTTITAPIFSPTYSESGDSTYEVPLTPFSAVPTNFSRHHPQFLDSPDGDDDDGDHSGNLSGPDRGVPASASNTFVLKGDGASSDALPRPCFFGDLVMSGHESSSSFDSSRNATSAGDTTSTTLSKPFLSFGETDDTGILAAPHLPYLMESRQRVPSSNDSLGDTETSSEFSPSTSLASVRIARLGQHAPFATTDPDLSADQLDGVEAANATATGLVGVGYLNSPVGPVLLENEWISGSIPLIEADEPQPSPSPRKVAILRKEVPALEPSRPLSEILLSDMSEADATMRMRNILGDFFSRVFLVLGASSCSTLFDICTGPKTRIISPAPWDDPDDAANVQDEPAQSDKSRKFADTRRAEPAKPILPISLPSPAKENLSFKARLGNRSKSFSLLTVKKSSAHEDTFESDEALNALMPRRGNKPSGASSPKALGKATPRINTGNAINGSGLPSPLSPALSVSSYGSTQTRSASSPDSPALSTHDSERSSILTLAVPVASTCVPRSAPADMLSFASTSDSPGLRDELKPERVSTSALDERERYSVTPDPEGYTSMSPRSPIGGNTPLLPNGPGKNYKLISLDEARKREEDRKAEAAAAQRGQAVASSSYSPRSDEPASKQDASDCNADRLSSSINGLAISSPQAAIPSPATPGMAAKTLKNRRSGFLKRMMGVSEKNEPTPRVPSLPQPSPTSTSFPQVESSPSVHLTLNDSPSVTGLASTTSMLKSSLLPRATSGAPPSRVAFSSMPVPDSEHRLRNGKGGNGVASAPSLSLRPVSMAFSAGLPSELLAEIEAAEIEEAKLSSDNTTRNTPALRSPHALSFVSDTTHASSTFETAPTPPLVHTPVTPAFPVSPSEAPTSLKSRASFGQWPWEVERAELEEMIRSLRAQLYDQECECPECGHAFKPILTAPSAPMSPSIVDRPRFPGHAAVGSVRLLHQCTQLDETR</sequence>
<feature type="region of interest" description="Disordered" evidence="1">
    <location>
        <begin position="741"/>
        <end position="787"/>
    </location>
</feature>
<feature type="region of interest" description="Disordered" evidence="1">
    <location>
        <begin position="48"/>
        <end position="76"/>
    </location>
</feature>
<feature type="compositionally biased region" description="Basic and acidic residues" evidence="1">
    <location>
        <begin position="591"/>
        <end position="612"/>
    </location>
</feature>
<feature type="region of interest" description="Disordered" evidence="1">
    <location>
        <begin position="485"/>
        <end position="555"/>
    </location>
</feature>
<feature type="compositionally biased region" description="Pro residues" evidence="1">
    <location>
        <begin position="750"/>
        <end position="759"/>
    </location>
</feature>
<dbReference type="AlphaFoldDB" id="A0A238FGU7"/>
<protein>
    <submittedName>
        <fullName evidence="2">BQ2448_2811 protein</fullName>
    </submittedName>
</protein>
<feature type="region of interest" description="Disordered" evidence="1">
    <location>
        <begin position="175"/>
        <end position="200"/>
    </location>
</feature>
<feature type="region of interest" description="Disordered" evidence="1">
    <location>
        <begin position="224"/>
        <end position="246"/>
    </location>
</feature>
<feature type="region of interest" description="Disordered" evidence="1">
    <location>
        <begin position="1"/>
        <end position="35"/>
    </location>
</feature>
<feature type="compositionally biased region" description="Low complexity" evidence="1">
    <location>
        <begin position="175"/>
        <end position="187"/>
    </location>
</feature>